<gene>
    <name evidence="5" type="ORF">PHACT_12325</name>
</gene>
<dbReference type="EMBL" id="MASR01000002">
    <property type="protein sequence ID" value="OFE11340.1"/>
    <property type="molecule type" value="Genomic_DNA"/>
</dbReference>
<dbReference type="PANTHER" id="PTHR43792">
    <property type="entry name" value="GNAT FAMILY, PUTATIVE (AFU_ORTHOLOGUE AFUA_3G00765)-RELATED-RELATED"/>
    <property type="match status" value="1"/>
</dbReference>
<dbReference type="SUPFAM" id="SSF55729">
    <property type="entry name" value="Acyl-CoA N-acyltransferases (Nat)"/>
    <property type="match status" value="1"/>
</dbReference>
<protein>
    <recommendedName>
        <fullName evidence="4">N-acetyltransferase domain-containing protein</fullName>
    </recommendedName>
</protein>
<comment type="caution">
    <text evidence="5">The sequence shown here is derived from an EMBL/GenBank/DDBJ whole genome shotgun (WGS) entry which is preliminary data.</text>
</comment>
<sequence>MEDQPTLATERLLLRPFQPTDAERVQLLAGNPNVARMTTNIPHPYTDGEAANWITAHTDDWQRGSAAIFAVCLRRDGELVGAVGLMNIHHHDAELGYWIGEPYWGQGFASEAVDAIIGFGITSCELTRLHAHHLSRNPASGKVLTNAGLTRMEKRRVTARDGITQEDADFYEMLITD</sequence>
<evidence type="ECO:0000313" key="5">
    <source>
        <dbReference type="EMBL" id="OFE11340.1"/>
    </source>
</evidence>
<name>A0A1E8CFU2_9GAMM</name>
<dbReference type="Proteomes" id="UP000175669">
    <property type="component" value="Unassembled WGS sequence"/>
</dbReference>
<dbReference type="STRING" id="1524254.PHACT_12325"/>
<evidence type="ECO:0000259" key="4">
    <source>
        <dbReference type="PROSITE" id="PS51186"/>
    </source>
</evidence>
<comment type="similarity">
    <text evidence="3">Belongs to the acetyltransferase family. RimJ subfamily.</text>
</comment>
<dbReference type="InterPro" id="IPR051531">
    <property type="entry name" value="N-acetyltransferase"/>
</dbReference>
<keyword evidence="2" id="KW-0012">Acyltransferase</keyword>
<feature type="domain" description="N-acetyltransferase" evidence="4">
    <location>
        <begin position="12"/>
        <end position="177"/>
    </location>
</feature>
<dbReference type="Pfam" id="PF13302">
    <property type="entry name" value="Acetyltransf_3"/>
    <property type="match status" value="1"/>
</dbReference>
<dbReference type="AlphaFoldDB" id="A0A1E8CFU2"/>
<keyword evidence="1" id="KW-0808">Transferase</keyword>
<keyword evidence="6" id="KW-1185">Reference proteome</keyword>
<evidence type="ECO:0000313" key="6">
    <source>
        <dbReference type="Proteomes" id="UP000175669"/>
    </source>
</evidence>
<reference evidence="6" key="1">
    <citation type="submission" date="2016-07" db="EMBL/GenBank/DDBJ databases">
        <authorList>
            <person name="Florea S."/>
            <person name="Webb J.S."/>
            <person name="Jaromczyk J."/>
            <person name="Schardl C.L."/>
        </authorList>
    </citation>
    <scope>NUCLEOTIDE SEQUENCE [LARGE SCALE GENOMIC DNA]</scope>
    <source>
        <strain evidence="6">KCTC 42131</strain>
    </source>
</reference>
<dbReference type="InterPro" id="IPR016181">
    <property type="entry name" value="Acyl_CoA_acyltransferase"/>
</dbReference>
<proteinExistence type="inferred from homology"/>
<organism evidence="5 6">
    <name type="scientific">Pseudohongiella acticola</name>
    <dbReference type="NCBI Taxonomy" id="1524254"/>
    <lineage>
        <taxon>Bacteria</taxon>
        <taxon>Pseudomonadati</taxon>
        <taxon>Pseudomonadota</taxon>
        <taxon>Gammaproteobacteria</taxon>
        <taxon>Pseudomonadales</taxon>
        <taxon>Pseudohongiellaceae</taxon>
        <taxon>Pseudohongiella</taxon>
    </lineage>
</organism>
<dbReference type="InterPro" id="IPR000182">
    <property type="entry name" value="GNAT_dom"/>
</dbReference>
<evidence type="ECO:0000256" key="1">
    <source>
        <dbReference type="ARBA" id="ARBA00022679"/>
    </source>
</evidence>
<evidence type="ECO:0000256" key="2">
    <source>
        <dbReference type="ARBA" id="ARBA00023315"/>
    </source>
</evidence>
<dbReference type="RefSeq" id="WP_070118488.1">
    <property type="nucleotide sequence ID" value="NZ_MASR01000002.1"/>
</dbReference>
<dbReference type="Gene3D" id="3.40.630.30">
    <property type="match status" value="1"/>
</dbReference>
<evidence type="ECO:0000256" key="3">
    <source>
        <dbReference type="ARBA" id="ARBA00038502"/>
    </source>
</evidence>
<dbReference type="PANTHER" id="PTHR43792:SF8">
    <property type="entry name" value="[RIBOSOMAL PROTEIN US5]-ALANINE N-ACETYLTRANSFERASE"/>
    <property type="match status" value="1"/>
</dbReference>
<dbReference type="PROSITE" id="PS51186">
    <property type="entry name" value="GNAT"/>
    <property type="match status" value="1"/>
</dbReference>
<dbReference type="GO" id="GO:0016747">
    <property type="term" value="F:acyltransferase activity, transferring groups other than amino-acyl groups"/>
    <property type="evidence" value="ECO:0007669"/>
    <property type="project" value="InterPro"/>
</dbReference>
<accession>A0A1E8CFU2</accession>
<dbReference type="OrthoDB" id="5292292at2"/>